<gene>
    <name evidence="1" type="ORF">FB45DRAFT_1034985</name>
</gene>
<evidence type="ECO:0008006" key="3">
    <source>
        <dbReference type="Google" id="ProtNLM"/>
    </source>
</evidence>
<sequence length="168" mass="17775">MTALASAVTLCTIFDYKGSVLTIDRTSGANSDAVTATTNSGATTQQWFMMPQATTDTFMFRSLADSIAFLSYAAAAVPIPGHSQLVVSDSHPTVWKMVAVAGGSTVNLIDTQSNDALTSWANADPSWLATNTPLTMEPLNSPESFTQQFTISLCTYSFLLLGSSLNTA</sequence>
<accession>A0AAD7BC10</accession>
<name>A0AAD7BC10_9AGAR</name>
<dbReference type="EMBL" id="JARKIF010000022">
    <property type="protein sequence ID" value="KAJ7616671.1"/>
    <property type="molecule type" value="Genomic_DNA"/>
</dbReference>
<evidence type="ECO:0000313" key="1">
    <source>
        <dbReference type="EMBL" id="KAJ7616671.1"/>
    </source>
</evidence>
<dbReference type="Gene3D" id="2.80.10.50">
    <property type="match status" value="1"/>
</dbReference>
<comment type="caution">
    <text evidence="1">The sequence shown here is derived from an EMBL/GenBank/DDBJ whole genome shotgun (WGS) entry which is preliminary data.</text>
</comment>
<reference evidence="1" key="1">
    <citation type="submission" date="2023-03" db="EMBL/GenBank/DDBJ databases">
        <title>Massive genome expansion in bonnet fungi (Mycena s.s.) driven by repeated elements and novel gene families across ecological guilds.</title>
        <authorList>
            <consortium name="Lawrence Berkeley National Laboratory"/>
            <person name="Harder C.B."/>
            <person name="Miyauchi S."/>
            <person name="Viragh M."/>
            <person name="Kuo A."/>
            <person name="Thoen E."/>
            <person name="Andreopoulos B."/>
            <person name="Lu D."/>
            <person name="Skrede I."/>
            <person name="Drula E."/>
            <person name="Henrissat B."/>
            <person name="Morin E."/>
            <person name="Kohler A."/>
            <person name="Barry K."/>
            <person name="LaButti K."/>
            <person name="Morin E."/>
            <person name="Salamov A."/>
            <person name="Lipzen A."/>
            <person name="Mereny Z."/>
            <person name="Hegedus B."/>
            <person name="Baldrian P."/>
            <person name="Stursova M."/>
            <person name="Weitz H."/>
            <person name="Taylor A."/>
            <person name="Grigoriev I.V."/>
            <person name="Nagy L.G."/>
            <person name="Martin F."/>
            <person name="Kauserud H."/>
        </authorList>
    </citation>
    <scope>NUCLEOTIDE SEQUENCE</scope>
    <source>
        <strain evidence="1">9284</strain>
    </source>
</reference>
<keyword evidence="2" id="KW-1185">Reference proteome</keyword>
<dbReference type="AlphaFoldDB" id="A0AAD7BC10"/>
<evidence type="ECO:0000313" key="2">
    <source>
        <dbReference type="Proteomes" id="UP001221142"/>
    </source>
</evidence>
<proteinExistence type="predicted"/>
<organism evidence="1 2">
    <name type="scientific">Roridomyces roridus</name>
    <dbReference type="NCBI Taxonomy" id="1738132"/>
    <lineage>
        <taxon>Eukaryota</taxon>
        <taxon>Fungi</taxon>
        <taxon>Dikarya</taxon>
        <taxon>Basidiomycota</taxon>
        <taxon>Agaricomycotina</taxon>
        <taxon>Agaricomycetes</taxon>
        <taxon>Agaricomycetidae</taxon>
        <taxon>Agaricales</taxon>
        <taxon>Marasmiineae</taxon>
        <taxon>Mycenaceae</taxon>
        <taxon>Roridomyces</taxon>
    </lineage>
</organism>
<protein>
    <recommendedName>
        <fullName evidence="3">Ricin B lectin domain-containing protein</fullName>
    </recommendedName>
</protein>
<dbReference type="Proteomes" id="UP001221142">
    <property type="component" value="Unassembled WGS sequence"/>
</dbReference>